<sequence>MGNCINQKNKIHNKSFVESNLPQNQTCKSPSIYPTIKANNLNNNINNQPDLNNPYSTKQASRFSISTQNQNENSKQNVLQKQQTLPYSHLQRGSIQLNDTKINGKNNSSTFLNQYSLGLQQAHLKPENSNIKAKNSQYYNLDMALRRKSTNSKLARQLQKQEVKENQQLREQVIQGKFQLQLETSLESSTLLSNRRASQLQQKNIASPIKFNKSSIESLSQSPDLQSKRFSRFTEFNQQMKQLQEELKENDSSEDNESSSNNSSQFSPFPSKDNSLKQKNKKDSILETNNNQQQQHQLHSSQVLQLNNSKKIKIHSLHENNQKQQFDKLNSLKNIKIELTPSKFKYFQSQRNINIQEQGENEESLQYKSSNLKPKNNNKQRNSISIDQKMNQKSSQSINECQNHE</sequence>
<accession>A0A0V0R9J1</accession>
<protein>
    <submittedName>
        <fullName evidence="2">Uncharacterized protein</fullName>
    </submittedName>
</protein>
<keyword evidence="3" id="KW-1185">Reference proteome</keyword>
<dbReference type="EMBL" id="LDAU01000008">
    <property type="protein sequence ID" value="KRX11040.1"/>
    <property type="molecule type" value="Genomic_DNA"/>
</dbReference>
<dbReference type="AlphaFoldDB" id="A0A0V0R9J1"/>
<reference evidence="2 3" key="1">
    <citation type="journal article" date="2015" name="Sci. Rep.">
        <title>Genome of the facultative scuticociliatosis pathogen Pseudocohnilembus persalinus provides insight into its virulence through horizontal gene transfer.</title>
        <authorList>
            <person name="Xiong J."/>
            <person name="Wang G."/>
            <person name="Cheng J."/>
            <person name="Tian M."/>
            <person name="Pan X."/>
            <person name="Warren A."/>
            <person name="Jiang C."/>
            <person name="Yuan D."/>
            <person name="Miao W."/>
        </authorList>
    </citation>
    <scope>NUCLEOTIDE SEQUENCE [LARGE SCALE GENOMIC DNA]</scope>
    <source>
        <strain evidence="2">36N120E</strain>
    </source>
</reference>
<feature type="region of interest" description="Disordered" evidence="1">
    <location>
        <begin position="244"/>
        <end position="282"/>
    </location>
</feature>
<gene>
    <name evidence="2" type="ORF">PPERSA_01239</name>
</gene>
<name>A0A0V0R9J1_PSEPJ</name>
<evidence type="ECO:0000313" key="3">
    <source>
        <dbReference type="Proteomes" id="UP000054937"/>
    </source>
</evidence>
<comment type="caution">
    <text evidence="2">The sequence shown here is derived from an EMBL/GenBank/DDBJ whole genome shotgun (WGS) entry which is preliminary data.</text>
</comment>
<dbReference type="InParanoid" id="A0A0V0R9J1"/>
<organism evidence="2 3">
    <name type="scientific">Pseudocohnilembus persalinus</name>
    <name type="common">Ciliate</name>
    <dbReference type="NCBI Taxonomy" id="266149"/>
    <lineage>
        <taxon>Eukaryota</taxon>
        <taxon>Sar</taxon>
        <taxon>Alveolata</taxon>
        <taxon>Ciliophora</taxon>
        <taxon>Intramacronucleata</taxon>
        <taxon>Oligohymenophorea</taxon>
        <taxon>Scuticociliatia</taxon>
        <taxon>Philasterida</taxon>
        <taxon>Pseudocohnilembidae</taxon>
        <taxon>Pseudocohnilembus</taxon>
    </lineage>
</organism>
<dbReference type="Proteomes" id="UP000054937">
    <property type="component" value="Unassembled WGS sequence"/>
</dbReference>
<evidence type="ECO:0000256" key="1">
    <source>
        <dbReference type="SAM" id="MobiDB-lite"/>
    </source>
</evidence>
<proteinExistence type="predicted"/>
<feature type="compositionally biased region" description="Low complexity" evidence="1">
    <location>
        <begin position="368"/>
        <end position="379"/>
    </location>
</feature>
<evidence type="ECO:0000313" key="2">
    <source>
        <dbReference type="EMBL" id="KRX11040.1"/>
    </source>
</evidence>
<feature type="region of interest" description="Disordered" evidence="1">
    <location>
        <begin position="358"/>
        <end position="382"/>
    </location>
</feature>